<gene>
    <name evidence="3" type="ORF">NB231_15978</name>
</gene>
<keyword evidence="4" id="KW-1185">Reference proteome</keyword>
<protein>
    <recommendedName>
        <fullName evidence="2">Antitoxin</fullName>
    </recommendedName>
</protein>
<dbReference type="Proteomes" id="UP000003374">
    <property type="component" value="Unassembled WGS sequence"/>
</dbReference>
<dbReference type="Pfam" id="PF02604">
    <property type="entry name" value="PhdYeFM_antitox"/>
    <property type="match status" value="1"/>
</dbReference>
<dbReference type="SUPFAM" id="SSF143120">
    <property type="entry name" value="YefM-like"/>
    <property type="match status" value="1"/>
</dbReference>
<evidence type="ECO:0000313" key="3">
    <source>
        <dbReference type="EMBL" id="EAR23334.1"/>
    </source>
</evidence>
<dbReference type="Gene3D" id="3.40.1620.10">
    <property type="entry name" value="YefM-like domain"/>
    <property type="match status" value="1"/>
</dbReference>
<dbReference type="HOGENOM" id="CLU_163140_3_1_6"/>
<name>A4BLZ6_9GAMM</name>
<dbReference type="PANTHER" id="PTHR35377:SF4">
    <property type="entry name" value="PREVENT-HOST-DEATH FAMILY PROTEIN"/>
    <property type="match status" value="1"/>
</dbReference>
<dbReference type="STRING" id="314278.NB231_15978"/>
<proteinExistence type="inferred from homology"/>
<comment type="similarity">
    <text evidence="1 2">Belongs to the phD/YefM antitoxin family.</text>
</comment>
<reference evidence="3 4" key="1">
    <citation type="submission" date="2006-02" db="EMBL/GenBank/DDBJ databases">
        <authorList>
            <person name="Waterbury J."/>
            <person name="Ferriera S."/>
            <person name="Johnson J."/>
            <person name="Kravitz S."/>
            <person name="Halpern A."/>
            <person name="Remington K."/>
            <person name="Beeson K."/>
            <person name="Tran B."/>
            <person name="Rogers Y.-H."/>
            <person name="Friedman R."/>
            <person name="Venter J.C."/>
        </authorList>
    </citation>
    <scope>NUCLEOTIDE SEQUENCE [LARGE SCALE GENOMIC DNA]</scope>
    <source>
        <strain evidence="3 4">Nb-231</strain>
    </source>
</reference>
<comment type="function">
    <text evidence="2">Antitoxin component of a type II toxin-antitoxin (TA) system.</text>
</comment>
<accession>A4BLZ6</accession>
<evidence type="ECO:0000313" key="4">
    <source>
        <dbReference type="Proteomes" id="UP000003374"/>
    </source>
</evidence>
<dbReference type="RefSeq" id="WP_005004501.1">
    <property type="nucleotide sequence ID" value="NZ_CH672427.1"/>
</dbReference>
<organism evidence="3 4">
    <name type="scientific">Nitrococcus mobilis Nb-231</name>
    <dbReference type="NCBI Taxonomy" id="314278"/>
    <lineage>
        <taxon>Bacteria</taxon>
        <taxon>Pseudomonadati</taxon>
        <taxon>Pseudomonadota</taxon>
        <taxon>Gammaproteobacteria</taxon>
        <taxon>Chromatiales</taxon>
        <taxon>Ectothiorhodospiraceae</taxon>
        <taxon>Nitrococcus</taxon>
    </lineage>
</organism>
<dbReference type="OrthoDB" id="9800503at2"/>
<evidence type="ECO:0000256" key="1">
    <source>
        <dbReference type="ARBA" id="ARBA00009981"/>
    </source>
</evidence>
<evidence type="ECO:0000256" key="2">
    <source>
        <dbReference type="RuleBase" id="RU362080"/>
    </source>
</evidence>
<dbReference type="NCBIfam" id="TIGR01552">
    <property type="entry name" value="phd_fam"/>
    <property type="match status" value="1"/>
</dbReference>
<sequence length="81" mass="8556">MKTINIHEAKTHLSRIIERVARGESVIIGKAGKPVAVLSPYVALGQARKPGSMQGKIRIADDFDAADAVIADLFEGAAGSR</sequence>
<dbReference type="InterPro" id="IPR006442">
    <property type="entry name" value="Antitoxin_Phd/YefM"/>
</dbReference>
<dbReference type="eggNOG" id="COG4118">
    <property type="taxonomic scope" value="Bacteria"/>
</dbReference>
<dbReference type="PANTHER" id="PTHR35377">
    <property type="entry name" value="ANTITOXIN VAPB49-RELATED-RELATED"/>
    <property type="match status" value="1"/>
</dbReference>
<dbReference type="InterPro" id="IPR036165">
    <property type="entry name" value="YefM-like_sf"/>
</dbReference>
<dbReference type="EMBL" id="AAOF01000001">
    <property type="protein sequence ID" value="EAR23334.1"/>
    <property type="molecule type" value="Genomic_DNA"/>
</dbReference>
<comment type="caution">
    <text evidence="3">The sequence shown here is derived from an EMBL/GenBank/DDBJ whole genome shotgun (WGS) entry which is preliminary data.</text>
</comment>
<dbReference type="AlphaFoldDB" id="A4BLZ6"/>
<dbReference type="InterPro" id="IPR051416">
    <property type="entry name" value="phD-YefM_TA_antitoxins"/>
</dbReference>